<evidence type="ECO:0000256" key="2">
    <source>
        <dbReference type="SAM" id="Phobius"/>
    </source>
</evidence>
<sequence length="116" mass="13628">MSRKRKPKYEEKTLREKQIDFKRHFRTYLVMSVFFIALNILGGSHQFWAIWPILGWGIGVAMQGLSLYGPLKDPEDVHPKEEDIEFSGPLPDLRDQPRKIPLRELDDRGYSEEDLV</sequence>
<proteinExistence type="predicted"/>
<feature type="domain" description="2TM" evidence="3">
    <location>
        <begin position="16"/>
        <end position="70"/>
    </location>
</feature>
<feature type="transmembrane region" description="Helical" evidence="2">
    <location>
        <begin position="48"/>
        <end position="68"/>
    </location>
</feature>
<dbReference type="RefSeq" id="WP_090170293.1">
    <property type="nucleotide sequence ID" value="NZ_FOFB01000018.1"/>
</dbReference>
<evidence type="ECO:0000256" key="1">
    <source>
        <dbReference type="SAM" id="MobiDB-lite"/>
    </source>
</evidence>
<keyword evidence="2" id="KW-0812">Transmembrane</keyword>
<dbReference type="OrthoDB" id="8965954at2"/>
<keyword evidence="2" id="KW-1133">Transmembrane helix</keyword>
<gene>
    <name evidence="4" type="ORF">SAMN05444359_11853</name>
</gene>
<keyword evidence="2" id="KW-0472">Membrane</keyword>
<dbReference type="InParanoid" id="A0A1H9JSN1"/>
<feature type="transmembrane region" description="Helical" evidence="2">
    <location>
        <begin position="25"/>
        <end position="42"/>
    </location>
</feature>
<evidence type="ECO:0000313" key="4">
    <source>
        <dbReference type="EMBL" id="SEQ89810.1"/>
    </source>
</evidence>
<dbReference type="InterPro" id="IPR025698">
    <property type="entry name" value="2TM_dom"/>
</dbReference>
<name>A0A1H9JSN1_9BACT</name>
<dbReference type="AlphaFoldDB" id="A0A1H9JSN1"/>
<dbReference type="EMBL" id="FOFB01000018">
    <property type="protein sequence ID" value="SEQ89810.1"/>
    <property type="molecule type" value="Genomic_DNA"/>
</dbReference>
<evidence type="ECO:0000313" key="5">
    <source>
        <dbReference type="Proteomes" id="UP000199021"/>
    </source>
</evidence>
<dbReference type="Pfam" id="PF13239">
    <property type="entry name" value="2TM"/>
    <property type="match status" value="1"/>
</dbReference>
<organism evidence="4 5">
    <name type="scientific">Neolewinella agarilytica</name>
    <dbReference type="NCBI Taxonomy" id="478744"/>
    <lineage>
        <taxon>Bacteria</taxon>
        <taxon>Pseudomonadati</taxon>
        <taxon>Bacteroidota</taxon>
        <taxon>Saprospiria</taxon>
        <taxon>Saprospirales</taxon>
        <taxon>Lewinellaceae</taxon>
        <taxon>Neolewinella</taxon>
    </lineage>
</organism>
<feature type="compositionally biased region" description="Basic and acidic residues" evidence="1">
    <location>
        <begin position="92"/>
        <end position="116"/>
    </location>
</feature>
<dbReference type="Proteomes" id="UP000199021">
    <property type="component" value="Unassembled WGS sequence"/>
</dbReference>
<keyword evidence="5" id="KW-1185">Reference proteome</keyword>
<accession>A0A1H9JSN1</accession>
<evidence type="ECO:0000259" key="3">
    <source>
        <dbReference type="Pfam" id="PF13239"/>
    </source>
</evidence>
<reference evidence="5" key="1">
    <citation type="submission" date="2016-10" db="EMBL/GenBank/DDBJ databases">
        <authorList>
            <person name="Varghese N."/>
            <person name="Submissions S."/>
        </authorList>
    </citation>
    <scope>NUCLEOTIDE SEQUENCE [LARGE SCALE GENOMIC DNA]</scope>
    <source>
        <strain evidence="5">DSM 24740</strain>
    </source>
</reference>
<feature type="region of interest" description="Disordered" evidence="1">
    <location>
        <begin position="77"/>
        <end position="116"/>
    </location>
</feature>
<protein>
    <submittedName>
        <fullName evidence="4">2TM domain-containing protein</fullName>
    </submittedName>
</protein>